<evidence type="ECO:0000313" key="3">
    <source>
        <dbReference type="Proteomes" id="UP001281761"/>
    </source>
</evidence>
<accession>A0ABQ9XAI9</accession>
<evidence type="ECO:0000256" key="1">
    <source>
        <dbReference type="RuleBase" id="RU000487"/>
    </source>
</evidence>
<comment type="caution">
    <text evidence="2">The sequence shown here is derived from an EMBL/GenBank/DDBJ whole genome shotgun (WGS) entry which is preliminary data.</text>
</comment>
<dbReference type="Gene3D" id="3.90.640.10">
    <property type="entry name" value="Actin, Chain A, domain 4"/>
    <property type="match status" value="1"/>
</dbReference>
<dbReference type="SUPFAM" id="SSF53067">
    <property type="entry name" value="Actin-like ATPase domain"/>
    <property type="match status" value="2"/>
</dbReference>
<sequence>MESKTFPLPNQSIILDFGSSLIKSGFSGQSTPSNFSPNIVGYFKNDDLIELRDNDSRAFLTSNIAMSHKGQLKLHHPVNRGRIEDWNELEGVLDNIFQQELNVDVASRNVMIIEQPFNPRQNRIKLSEYLIETCQSSGVYFVSSALCSLYASGVTTGIVVDSGDGCTTVTPIIQNRILTHSIQRSEYGGRDITSRLRHLLRLEGHSFTSSSEFEVVREIKEELCFISSDIQADRGKQHTNSFAATFTLPDKSEITLNGERFQAPELLFDPSLVGSEEAGVDEMFENALSLSDVDCRPVLCQTISLSGGSTLFPGFPQRFLNNIRTRLQPQFPLKIKAPKDRLLSPWIGASVLASQEIMSNLWITPQRYHSEGPNLFYQE</sequence>
<dbReference type="Gene3D" id="3.30.420.40">
    <property type="match status" value="2"/>
</dbReference>
<evidence type="ECO:0000313" key="2">
    <source>
        <dbReference type="EMBL" id="KAK2948946.1"/>
    </source>
</evidence>
<dbReference type="Pfam" id="PF00022">
    <property type="entry name" value="Actin"/>
    <property type="match status" value="1"/>
</dbReference>
<dbReference type="PRINTS" id="PR00190">
    <property type="entry name" value="ACTIN"/>
</dbReference>
<dbReference type="PANTHER" id="PTHR11937">
    <property type="entry name" value="ACTIN"/>
    <property type="match status" value="1"/>
</dbReference>
<reference evidence="2 3" key="1">
    <citation type="journal article" date="2022" name="bioRxiv">
        <title>Genomics of Preaxostyla Flagellates Illuminates Evolutionary Transitions and the Path Towards Mitochondrial Loss.</title>
        <authorList>
            <person name="Novak L.V.F."/>
            <person name="Treitli S.C."/>
            <person name="Pyrih J."/>
            <person name="Halakuc P."/>
            <person name="Pipaliya S.V."/>
            <person name="Vacek V."/>
            <person name="Brzon O."/>
            <person name="Soukal P."/>
            <person name="Eme L."/>
            <person name="Dacks J.B."/>
            <person name="Karnkowska A."/>
            <person name="Elias M."/>
            <person name="Hampl V."/>
        </authorList>
    </citation>
    <scope>NUCLEOTIDE SEQUENCE [LARGE SCALE GENOMIC DNA]</scope>
    <source>
        <strain evidence="2">NAU3</strain>
        <tissue evidence="2">Gut</tissue>
    </source>
</reference>
<gene>
    <name evidence="2" type="ORF">BLNAU_16164</name>
</gene>
<dbReference type="SMART" id="SM00268">
    <property type="entry name" value="ACTIN"/>
    <property type="match status" value="1"/>
</dbReference>
<proteinExistence type="inferred from homology"/>
<organism evidence="2 3">
    <name type="scientific">Blattamonas nauphoetae</name>
    <dbReference type="NCBI Taxonomy" id="2049346"/>
    <lineage>
        <taxon>Eukaryota</taxon>
        <taxon>Metamonada</taxon>
        <taxon>Preaxostyla</taxon>
        <taxon>Oxymonadida</taxon>
        <taxon>Blattamonas</taxon>
    </lineage>
</organism>
<dbReference type="InterPro" id="IPR004000">
    <property type="entry name" value="Actin"/>
</dbReference>
<dbReference type="EMBL" id="JARBJD010000166">
    <property type="protein sequence ID" value="KAK2948946.1"/>
    <property type="molecule type" value="Genomic_DNA"/>
</dbReference>
<comment type="similarity">
    <text evidence="1">Belongs to the actin family.</text>
</comment>
<keyword evidence="3" id="KW-1185">Reference proteome</keyword>
<name>A0ABQ9XAI9_9EUKA</name>
<dbReference type="Proteomes" id="UP001281761">
    <property type="component" value="Unassembled WGS sequence"/>
</dbReference>
<protein>
    <submittedName>
        <fullName evidence="2">Actin</fullName>
    </submittedName>
</protein>
<dbReference type="InterPro" id="IPR043129">
    <property type="entry name" value="ATPase_NBD"/>
</dbReference>